<reference evidence="5" key="1">
    <citation type="submission" date="2020-07" db="EMBL/GenBank/DDBJ databases">
        <authorList>
            <person name="Lin J."/>
        </authorList>
    </citation>
    <scope>NUCLEOTIDE SEQUENCE</scope>
</reference>
<dbReference type="PANTHER" id="PTHR47926">
    <property type="entry name" value="PENTATRICOPEPTIDE REPEAT-CONTAINING PROTEIN"/>
    <property type="match status" value="1"/>
</dbReference>
<dbReference type="InterPro" id="IPR002885">
    <property type="entry name" value="PPR_rpt"/>
</dbReference>
<keyword evidence="1" id="KW-0677">Repeat</keyword>
<evidence type="ECO:0000256" key="3">
    <source>
        <dbReference type="PROSITE-ProRule" id="PRU00708"/>
    </source>
</evidence>
<dbReference type="InterPro" id="IPR046960">
    <property type="entry name" value="PPR_At4g14850-like_plant"/>
</dbReference>
<evidence type="ECO:0000313" key="5">
    <source>
        <dbReference type="EMBL" id="CAD1841454.1"/>
    </source>
</evidence>
<feature type="region of interest" description="Disordered" evidence="4">
    <location>
        <begin position="53"/>
        <end position="88"/>
    </location>
</feature>
<dbReference type="GO" id="GO:0003723">
    <property type="term" value="F:RNA binding"/>
    <property type="evidence" value="ECO:0007669"/>
    <property type="project" value="InterPro"/>
</dbReference>
<dbReference type="PANTHER" id="PTHR47926:SF436">
    <property type="entry name" value="PENTATRICOPEPTIDE REPEAT-CONTAINING PROTEIN ELI1, CHLOROPLASTIC-LIKE ISOFORM X2"/>
    <property type="match status" value="1"/>
</dbReference>
<dbReference type="NCBIfam" id="TIGR00756">
    <property type="entry name" value="PPR"/>
    <property type="match status" value="6"/>
</dbReference>
<dbReference type="Pfam" id="PF13041">
    <property type="entry name" value="PPR_2"/>
    <property type="match status" value="2"/>
</dbReference>
<dbReference type="FunFam" id="1.25.40.10:FF:000348">
    <property type="entry name" value="Pentatricopeptide repeat-containing protein chloroplastic"/>
    <property type="match status" value="1"/>
</dbReference>
<sequence length="492" mass="53491">MQTRATQKLLLKPPLTPFVVFFFSTLSDSKPHSHLPLSFVPILSLLSSSSSSDPAPFSASRPPRASSATTPPRAASSSPSSSTAPAPAPPRHILSFAATVFDSLPNPDAASWNAMIAAHASRRSPERALALYFRMRAGPAHPDALTFALLVKACILGPLGDPRGEFAAFGGVVHGQVIKCGVEDLLVVKNSLLKMYSDLGLLESTRQLFEISSVLDLISWNTLISAYGKNGDLGSAREMFDRMPERNLVSWSAMIDGYVTNSEFSEALRLFSVMQGEKVRPDVVTLVSVLKACSQLGALDQGRWIHLYVDRNGIARNGNVVLETALVDMYCKCGCIDEASKVFDSVRNGDVVLWNAMIGGLAMHGHGERALNLLRRMKEKKLSPNESTFIGVLSACSHAGRVKEGKEIFESMKEFGVSPQREHYGCLADLLCRAGLVEEAEEVLHQMPMEPHAAQWGALLSSCRTYNKLEVGERVGKRMIALEPFDGADMLC</sequence>
<dbReference type="Pfam" id="PF12854">
    <property type="entry name" value="PPR_1"/>
    <property type="match status" value="2"/>
</dbReference>
<dbReference type="PROSITE" id="PS51375">
    <property type="entry name" value="PPR"/>
    <property type="match status" value="4"/>
</dbReference>
<keyword evidence="2" id="KW-0809">Transit peptide</keyword>
<gene>
    <name evidence="5" type="ORF">CB5_LOCUS24665</name>
</gene>
<protein>
    <recommendedName>
        <fullName evidence="6">Pentatricopeptide repeat-containing protein</fullName>
    </recommendedName>
</protein>
<evidence type="ECO:0008006" key="6">
    <source>
        <dbReference type="Google" id="ProtNLM"/>
    </source>
</evidence>
<dbReference type="GO" id="GO:0009451">
    <property type="term" value="P:RNA modification"/>
    <property type="evidence" value="ECO:0007669"/>
    <property type="project" value="InterPro"/>
</dbReference>
<evidence type="ECO:0000256" key="4">
    <source>
        <dbReference type="SAM" id="MobiDB-lite"/>
    </source>
</evidence>
<evidence type="ECO:0000256" key="1">
    <source>
        <dbReference type="ARBA" id="ARBA00022737"/>
    </source>
</evidence>
<dbReference type="EMBL" id="LR862135">
    <property type="protein sequence ID" value="CAD1841454.1"/>
    <property type="molecule type" value="Genomic_DNA"/>
</dbReference>
<dbReference type="Pfam" id="PF01535">
    <property type="entry name" value="PPR"/>
    <property type="match status" value="2"/>
</dbReference>
<feature type="compositionally biased region" description="Low complexity" evidence="4">
    <location>
        <begin position="53"/>
        <end position="85"/>
    </location>
</feature>
<feature type="repeat" description="PPR" evidence="3">
    <location>
        <begin position="385"/>
        <end position="419"/>
    </location>
</feature>
<evidence type="ECO:0000256" key="2">
    <source>
        <dbReference type="ARBA" id="ARBA00022946"/>
    </source>
</evidence>
<feature type="repeat" description="PPR" evidence="3">
    <location>
        <begin position="350"/>
        <end position="384"/>
    </location>
</feature>
<dbReference type="FunFam" id="1.25.40.10:FF:000242">
    <property type="entry name" value="Pentatricopeptide repeat-containing protein"/>
    <property type="match status" value="1"/>
</dbReference>
<dbReference type="AlphaFoldDB" id="A0A6V7QE42"/>
<name>A0A6V7QE42_ANACO</name>
<dbReference type="InterPro" id="IPR011990">
    <property type="entry name" value="TPR-like_helical_dom_sf"/>
</dbReference>
<feature type="repeat" description="PPR" evidence="3">
    <location>
        <begin position="108"/>
        <end position="142"/>
    </location>
</feature>
<proteinExistence type="predicted"/>
<organism evidence="5">
    <name type="scientific">Ananas comosus var. bracteatus</name>
    <name type="common">red pineapple</name>
    <dbReference type="NCBI Taxonomy" id="296719"/>
    <lineage>
        <taxon>Eukaryota</taxon>
        <taxon>Viridiplantae</taxon>
        <taxon>Streptophyta</taxon>
        <taxon>Embryophyta</taxon>
        <taxon>Tracheophyta</taxon>
        <taxon>Spermatophyta</taxon>
        <taxon>Magnoliopsida</taxon>
        <taxon>Liliopsida</taxon>
        <taxon>Poales</taxon>
        <taxon>Bromeliaceae</taxon>
        <taxon>Bromelioideae</taxon>
        <taxon>Ananas</taxon>
    </lineage>
</organism>
<accession>A0A6V7QE42</accession>
<dbReference type="Gene3D" id="1.25.40.10">
    <property type="entry name" value="Tetratricopeptide repeat domain"/>
    <property type="match status" value="3"/>
</dbReference>
<feature type="repeat" description="PPR" evidence="3">
    <location>
        <begin position="216"/>
        <end position="250"/>
    </location>
</feature>